<dbReference type="InterPro" id="IPR000387">
    <property type="entry name" value="Tyr_Pase_dom"/>
</dbReference>
<dbReference type="InterPro" id="IPR020422">
    <property type="entry name" value="TYR_PHOSPHATASE_DUAL_dom"/>
</dbReference>
<dbReference type="PROSITE" id="PS00383">
    <property type="entry name" value="TYR_PHOSPHATASE_1"/>
    <property type="match status" value="1"/>
</dbReference>
<keyword evidence="2" id="KW-0904">Protein phosphatase</keyword>
<evidence type="ECO:0000259" key="5">
    <source>
        <dbReference type="PROSITE" id="PS50056"/>
    </source>
</evidence>
<proteinExistence type="predicted"/>
<dbReference type="InterPro" id="IPR050561">
    <property type="entry name" value="PTP"/>
</dbReference>
<evidence type="ECO:0000313" key="7">
    <source>
        <dbReference type="EMBL" id="CAF0834168.1"/>
    </source>
</evidence>
<dbReference type="Gene3D" id="3.90.190.10">
    <property type="entry name" value="Protein tyrosine phosphatase superfamily"/>
    <property type="match status" value="1"/>
</dbReference>
<name>A0A813V8K8_9BILA</name>
<dbReference type="AlphaFoldDB" id="A0A813V8K8"/>
<keyword evidence="1" id="KW-0378">Hydrolase</keyword>
<dbReference type="InterPro" id="IPR029021">
    <property type="entry name" value="Prot-tyrosine_phosphatase-like"/>
</dbReference>
<reference evidence="7" key="1">
    <citation type="submission" date="2021-02" db="EMBL/GenBank/DDBJ databases">
        <authorList>
            <person name="Nowell W R."/>
        </authorList>
    </citation>
    <scope>NUCLEOTIDE SEQUENCE</scope>
</reference>
<feature type="domain" description="Tyrosine-protein phosphatase" evidence="4">
    <location>
        <begin position="118"/>
        <end position="286"/>
    </location>
</feature>
<feature type="region of interest" description="Disordered" evidence="3">
    <location>
        <begin position="1"/>
        <end position="36"/>
    </location>
</feature>
<dbReference type="EMBL" id="CAJNOK010000658">
    <property type="protein sequence ID" value="CAF0767368.1"/>
    <property type="molecule type" value="Genomic_DNA"/>
</dbReference>
<evidence type="ECO:0000313" key="10">
    <source>
        <dbReference type="Proteomes" id="UP000663829"/>
    </source>
</evidence>
<gene>
    <name evidence="7" type="ORF">GPM918_LOCUS5214</name>
    <name evidence="6" type="ORF">OVA965_LOCUS2892</name>
    <name evidence="9" type="ORF">SRO942_LOCUS5214</name>
    <name evidence="8" type="ORF">TMI583_LOCUS2891</name>
</gene>
<evidence type="ECO:0000259" key="4">
    <source>
        <dbReference type="PROSITE" id="PS50054"/>
    </source>
</evidence>
<evidence type="ECO:0000256" key="2">
    <source>
        <dbReference type="ARBA" id="ARBA00022912"/>
    </source>
</evidence>
<dbReference type="GO" id="GO:0004721">
    <property type="term" value="F:phosphoprotein phosphatase activity"/>
    <property type="evidence" value="ECO:0007669"/>
    <property type="project" value="UniProtKB-KW"/>
</dbReference>
<dbReference type="Proteomes" id="UP000663829">
    <property type="component" value="Unassembled WGS sequence"/>
</dbReference>
<keyword evidence="10" id="KW-1185">Reference proteome</keyword>
<evidence type="ECO:0000256" key="3">
    <source>
        <dbReference type="SAM" id="MobiDB-lite"/>
    </source>
</evidence>
<dbReference type="FunFam" id="3.90.190.10:FF:000157">
    <property type="entry name" value="Protein-tyrosine phosphatase"/>
    <property type="match status" value="1"/>
</dbReference>
<protein>
    <recommendedName>
        <fullName evidence="11">Protein tyrosine phosphatase domain-containing protein 1</fullName>
    </recommendedName>
</protein>
<dbReference type="EMBL" id="CAJNOQ010000745">
    <property type="protein sequence ID" value="CAF0834168.1"/>
    <property type="molecule type" value="Genomic_DNA"/>
</dbReference>
<feature type="domain" description="Tyrosine specific protein phosphatases" evidence="5">
    <location>
        <begin position="201"/>
        <end position="268"/>
    </location>
</feature>
<dbReference type="SUPFAM" id="SSF52799">
    <property type="entry name" value="(Phosphotyrosine protein) phosphatases II"/>
    <property type="match status" value="1"/>
</dbReference>
<evidence type="ECO:0000313" key="8">
    <source>
        <dbReference type="EMBL" id="CAF3547878.1"/>
    </source>
</evidence>
<sequence length="561" mass="64219">MDEPKSNERHTSDVDQCSGDHEIKQNQNTHDVKYSQREITATVGSELSIRKQKREVDKNLSEFQTPKYAPQGSYPTLVQLVKKALPERTACRFGCKGNRCKYESSDFWRPEQMAIKGIYSHWITNKILACSRPTTRHTDLRDLFLQAGIRSIFNLEAPDEHIFCGHGNHQSGFSYDPSSFMEVNISIYNFAMEDYGTVKTATILDIMSVMSFAITEGKIAVHCHAGLGRTGFIISCYLVYEYHKTAHEAIHYVRAKRPGSVQMSKQIEAVEEFERFIIPKRRVFTECADVTETLPLEVHIKNQQTFLHGRDVTIFRYIPRILFACCARLVELCTNCIIDTVLVTINRRKGSKPCDVRKNLKNLTEAEKNMWSNFAPVVLHDREQLLNSNSAQEVINGIILSIVEHLLTSDQKQKIQNLKHKMNSNNNGIDEIFEETDPTVIGAIMWSWLRSLKCGVIELLAKMYAYIRSFASEKEGILLLFVIVHILTQSPLPNDPILHNLTTNEKLYDYLISEQMDHKNQQSVLDSIVYSAVLSVDQLQQISAFFQKTTDQFEPIPENTI</sequence>
<dbReference type="PROSITE" id="PS50054">
    <property type="entry name" value="TYR_PHOSPHATASE_DUAL"/>
    <property type="match status" value="1"/>
</dbReference>
<dbReference type="InterPro" id="IPR000340">
    <property type="entry name" value="Dual-sp_phosphatase_cat-dom"/>
</dbReference>
<dbReference type="SMART" id="SM00195">
    <property type="entry name" value="DSPc"/>
    <property type="match status" value="1"/>
</dbReference>
<comment type="caution">
    <text evidence="7">The sequence shown here is derived from an EMBL/GenBank/DDBJ whole genome shotgun (WGS) entry which is preliminary data.</text>
</comment>
<dbReference type="EMBL" id="CAJOBC010000745">
    <property type="protein sequence ID" value="CAF3621295.1"/>
    <property type="molecule type" value="Genomic_DNA"/>
</dbReference>
<dbReference type="InterPro" id="IPR016130">
    <property type="entry name" value="Tyr_Pase_AS"/>
</dbReference>
<evidence type="ECO:0000313" key="6">
    <source>
        <dbReference type="EMBL" id="CAF0767368.1"/>
    </source>
</evidence>
<accession>A0A813V8K8</accession>
<dbReference type="Proteomes" id="UP000677228">
    <property type="component" value="Unassembled WGS sequence"/>
</dbReference>
<evidence type="ECO:0008006" key="11">
    <source>
        <dbReference type="Google" id="ProtNLM"/>
    </source>
</evidence>
<evidence type="ECO:0000256" key="1">
    <source>
        <dbReference type="ARBA" id="ARBA00022801"/>
    </source>
</evidence>
<dbReference type="OrthoDB" id="542013at2759"/>
<dbReference type="EMBL" id="CAJOBA010000658">
    <property type="protein sequence ID" value="CAF3547878.1"/>
    <property type="molecule type" value="Genomic_DNA"/>
</dbReference>
<dbReference type="PROSITE" id="PS50056">
    <property type="entry name" value="TYR_PHOSPHATASE_2"/>
    <property type="match status" value="1"/>
</dbReference>
<evidence type="ECO:0000313" key="9">
    <source>
        <dbReference type="EMBL" id="CAF3621295.1"/>
    </source>
</evidence>
<dbReference type="Proteomes" id="UP000681722">
    <property type="component" value="Unassembled WGS sequence"/>
</dbReference>
<dbReference type="PANTHER" id="PTHR23339">
    <property type="entry name" value="TYROSINE SPECIFIC PROTEIN PHOSPHATASE AND DUAL SPECIFICITY PROTEIN PHOSPHATASE"/>
    <property type="match status" value="1"/>
</dbReference>
<organism evidence="7 10">
    <name type="scientific">Didymodactylos carnosus</name>
    <dbReference type="NCBI Taxonomy" id="1234261"/>
    <lineage>
        <taxon>Eukaryota</taxon>
        <taxon>Metazoa</taxon>
        <taxon>Spiralia</taxon>
        <taxon>Gnathifera</taxon>
        <taxon>Rotifera</taxon>
        <taxon>Eurotatoria</taxon>
        <taxon>Bdelloidea</taxon>
        <taxon>Philodinida</taxon>
        <taxon>Philodinidae</taxon>
        <taxon>Didymodactylos</taxon>
    </lineage>
</organism>
<dbReference type="Pfam" id="PF00782">
    <property type="entry name" value="DSPc"/>
    <property type="match status" value="1"/>
</dbReference>
<dbReference type="Proteomes" id="UP000682733">
    <property type="component" value="Unassembled WGS sequence"/>
</dbReference>